<organism evidence="2 3">
    <name type="scientific">Elasticomyces elasticus</name>
    <dbReference type="NCBI Taxonomy" id="574655"/>
    <lineage>
        <taxon>Eukaryota</taxon>
        <taxon>Fungi</taxon>
        <taxon>Dikarya</taxon>
        <taxon>Ascomycota</taxon>
        <taxon>Pezizomycotina</taxon>
        <taxon>Dothideomycetes</taxon>
        <taxon>Dothideomycetidae</taxon>
        <taxon>Mycosphaerellales</taxon>
        <taxon>Teratosphaeriaceae</taxon>
        <taxon>Elasticomyces</taxon>
    </lineage>
</organism>
<accession>A0AAN7W1R6</accession>
<reference evidence="2" key="1">
    <citation type="submission" date="2023-08" db="EMBL/GenBank/DDBJ databases">
        <title>Black Yeasts Isolated from many extreme environments.</title>
        <authorList>
            <person name="Coleine C."/>
            <person name="Stajich J.E."/>
            <person name="Selbmann L."/>
        </authorList>
    </citation>
    <scope>NUCLEOTIDE SEQUENCE</scope>
    <source>
        <strain evidence="2">CCFEE 5810</strain>
    </source>
</reference>
<feature type="region of interest" description="Disordered" evidence="1">
    <location>
        <begin position="1"/>
        <end position="43"/>
    </location>
</feature>
<gene>
    <name evidence="2" type="ORF">LTR97_010284</name>
</gene>
<dbReference type="EMBL" id="JAVRQU010000017">
    <property type="protein sequence ID" value="KAK5693714.1"/>
    <property type="molecule type" value="Genomic_DNA"/>
</dbReference>
<comment type="caution">
    <text evidence="2">The sequence shown here is derived from an EMBL/GenBank/DDBJ whole genome shotgun (WGS) entry which is preliminary data.</text>
</comment>
<evidence type="ECO:0000313" key="3">
    <source>
        <dbReference type="Proteomes" id="UP001310594"/>
    </source>
</evidence>
<evidence type="ECO:0000313" key="2">
    <source>
        <dbReference type="EMBL" id="KAK5693714.1"/>
    </source>
</evidence>
<feature type="compositionally biased region" description="Polar residues" evidence="1">
    <location>
        <begin position="1"/>
        <end position="13"/>
    </location>
</feature>
<feature type="region of interest" description="Disordered" evidence="1">
    <location>
        <begin position="140"/>
        <end position="179"/>
    </location>
</feature>
<dbReference type="AlphaFoldDB" id="A0AAN7W1R6"/>
<dbReference type="Proteomes" id="UP001310594">
    <property type="component" value="Unassembled WGS sequence"/>
</dbReference>
<proteinExistence type="predicted"/>
<evidence type="ECO:0000256" key="1">
    <source>
        <dbReference type="SAM" id="MobiDB-lite"/>
    </source>
</evidence>
<sequence length="179" mass="19726">MGVGSSPSQNLPQLAQGHRLLNGALGGQTQQRKSGRIPGRALTDERTVQPTTDAWLANARVYPQSSNRPVTDDPKRAEHVAPTHSMIHHPYPLSIDFEPASSSQSPQQANNQTFDRNVPILYRQCGNEILVGSLSQAWDQRTDSSSEYARQVRRANITYPRGVRASPASDDASTKRRNV</sequence>
<protein>
    <submittedName>
        <fullName evidence="2">Uncharacterized protein</fullName>
    </submittedName>
</protein>
<name>A0AAN7W1R6_9PEZI</name>